<dbReference type="GeneID" id="39592086"/>
<sequence>MSRARIKPRIKDPGVPINTDGMTDRTVDAYGHPREGESSKHPLARADAARRDNADNAANESPPPSPQPQVPRKRPQIVTTAQVLESARTGRPLLGPQAGRGVPAKSKVSKVSKPSTVTKAGTVSKPSTASKVKAKDKGKGKGKAVVRTPAGKENEPPQTQAQTQAKPKPKVKSKTKTKPKQEPEPVAKQEPEQEPTAEQLQPQPEVAPTKAQIEDIESEMRLEYLKRTALMAEQLIGMAQSLMAPDETRGVVGHIHEALERKPDTWPTILTMVKLQIKDDKTFGHFITGVLNTDVQAISVAVIFTVLWFLETHMGMEPADIHGVLEYMRMGYQDDKDYTHLADMGGAELVDRAFVQARRRTKSMTEAEVANNSKKGEDQSQVDLVSSDVD</sequence>
<keyword evidence="3" id="KW-1185">Reference proteome</keyword>
<dbReference type="Proteomes" id="UP000279236">
    <property type="component" value="Unassembled WGS sequence"/>
</dbReference>
<reference evidence="2 3" key="1">
    <citation type="submission" date="2018-11" db="EMBL/GenBank/DDBJ databases">
        <title>Genome sequence of Apiotrichum porosum DSM 27194.</title>
        <authorList>
            <person name="Aliyu H."/>
            <person name="Gorte O."/>
            <person name="Ochsenreither K."/>
        </authorList>
    </citation>
    <scope>NUCLEOTIDE SEQUENCE [LARGE SCALE GENOMIC DNA]</scope>
    <source>
        <strain evidence="2 3">DSM 27194</strain>
    </source>
</reference>
<evidence type="ECO:0000313" key="3">
    <source>
        <dbReference type="Proteomes" id="UP000279236"/>
    </source>
</evidence>
<dbReference type="RefSeq" id="XP_028476793.1">
    <property type="nucleotide sequence ID" value="XM_028622900.1"/>
</dbReference>
<gene>
    <name evidence="2" type="ORF">EHS24_007543</name>
</gene>
<feature type="compositionally biased region" description="Basic residues" evidence="1">
    <location>
        <begin position="167"/>
        <end position="178"/>
    </location>
</feature>
<evidence type="ECO:0000256" key="1">
    <source>
        <dbReference type="SAM" id="MobiDB-lite"/>
    </source>
</evidence>
<feature type="compositionally biased region" description="Basic and acidic residues" evidence="1">
    <location>
        <begin position="179"/>
        <end position="191"/>
    </location>
</feature>
<feature type="compositionally biased region" description="Basic and acidic residues" evidence="1">
    <location>
        <begin position="22"/>
        <end position="40"/>
    </location>
</feature>
<dbReference type="AlphaFoldDB" id="A0A427XUZ2"/>
<dbReference type="EMBL" id="RSCE01000005">
    <property type="protein sequence ID" value="RSH82561.1"/>
    <property type="molecule type" value="Genomic_DNA"/>
</dbReference>
<protein>
    <submittedName>
        <fullName evidence="2">Uncharacterized protein</fullName>
    </submittedName>
</protein>
<proteinExistence type="predicted"/>
<organism evidence="2 3">
    <name type="scientific">Apiotrichum porosum</name>
    <dbReference type="NCBI Taxonomy" id="105984"/>
    <lineage>
        <taxon>Eukaryota</taxon>
        <taxon>Fungi</taxon>
        <taxon>Dikarya</taxon>
        <taxon>Basidiomycota</taxon>
        <taxon>Agaricomycotina</taxon>
        <taxon>Tremellomycetes</taxon>
        <taxon>Trichosporonales</taxon>
        <taxon>Trichosporonaceae</taxon>
        <taxon>Apiotrichum</taxon>
    </lineage>
</organism>
<feature type="region of interest" description="Disordered" evidence="1">
    <location>
        <begin position="1"/>
        <end position="211"/>
    </location>
</feature>
<accession>A0A427XUZ2</accession>
<name>A0A427XUZ2_9TREE</name>
<comment type="caution">
    <text evidence="2">The sequence shown here is derived from an EMBL/GenBank/DDBJ whole genome shotgun (WGS) entry which is preliminary data.</text>
</comment>
<feature type="compositionally biased region" description="Low complexity" evidence="1">
    <location>
        <begin position="102"/>
        <end position="120"/>
    </location>
</feature>
<evidence type="ECO:0000313" key="2">
    <source>
        <dbReference type="EMBL" id="RSH82561.1"/>
    </source>
</evidence>
<feature type="compositionally biased region" description="Low complexity" evidence="1">
    <location>
        <begin position="156"/>
        <end position="166"/>
    </location>
</feature>
<feature type="region of interest" description="Disordered" evidence="1">
    <location>
        <begin position="364"/>
        <end position="390"/>
    </location>
</feature>